<feature type="transmembrane region" description="Helical" evidence="7">
    <location>
        <begin position="256"/>
        <end position="273"/>
    </location>
</feature>
<evidence type="ECO:0000256" key="6">
    <source>
        <dbReference type="ARBA" id="ARBA00023136"/>
    </source>
</evidence>
<comment type="subcellular location">
    <subcellularLocation>
        <location evidence="1">Cell membrane</location>
        <topology evidence="1">Multi-pass membrane protein</topology>
    </subcellularLocation>
</comment>
<feature type="transmembrane region" description="Helical" evidence="7">
    <location>
        <begin position="170"/>
        <end position="188"/>
    </location>
</feature>
<evidence type="ECO:0000256" key="7">
    <source>
        <dbReference type="SAM" id="Phobius"/>
    </source>
</evidence>
<dbReference type="PANTHER" id="PTHR22926:SF3">
    <property type="entry name" value="UNDECAPRENYL-PHOSPHATE ALPHA-N-ACETYLGLUCOSAMINYL 1-PHOSPHATE TRANSFERASE"/>
    <property type="match status" value="1"/>
</dbReference>
<keyword evidence="6 7" id="KW-0472">Membrane</keyword>
<dbReference type="GO" id="GO:0016780">
    <property type="term" value="F:phosphotransferase activity, for other substituted phosphate groups"/>
    <property type="evidence" value="ECO:0007669"/>
    <property type="project" value="InterPro"/>
</dbReference>
<dbReference type="PANTHER" id="PTHR22926">
    <property type="entry name" value="PHOSPHO-N-ACETYLMURAMOYL-PENTAPEPTIDE-TRANSFERASE"/>
    <property type="match status" value="1"/>
</dbReference>
<keyword evidence="4 7" id="KW-0812">Transmembrane</keyword>
<feature type="transmembrane region" description="Helical" evidence="7">
    <location>
        <begin position="130"/>
        <end position="149"/>
    </location>
</feature>
<feature type="transmembrane region" description="Helical" evidence="7">
    <location>
        <begin position="231"/>
        <end position="250"/>
    </location>
</feature>
<organism evidence="8">
    <name type="scientific">bioreactor metagenome</name>
    <dbReference type="NCBI Taxonomy" id="1076179"/>
    <lineage>
        <taxon>unclassified sequences</taxon>
        <taxon>metagenomes</taxon>
        <taxon>ecological metagenomes</taxon>
    </lineage>
</organism>
<evidence type="ECO:0000256" key="1">
    <source>
        <dbReference type="ARBA" id="ARBA00004651"/>
    </source>
</evidence>
<reference evidence="8" key="1">
    <citation type="submission" date="2019-08" db="EMBL/GenBank/DDBJ databases">
        <authorList>
            <person name="Kucharzyk K."/>
            <person name="Murdoch R.W."/>
            <person name="Higgins S."/>
            <person name="Loffler F."/>
        </authorList>
    </citation>
    <scope>NUCLEOTIDE SEQUENCE</scope>
</reference>
<comment type="caution">
    <text evidence="8">The sequence shown here is derived from an EMBL/GenBank/DDBJ whole genome shotgun (WGS) entry which is preliminary data.</text>
</comment>
<evidence type="ECO:0000313" key="8">
    <source>
        <dbReference type="EMBL" id="MPL62247.1"/>
    </source>
</evidence>
<gene>
    <name evidence="8" type="primary">mraY_4</name>
    <name evidence="8" type="ORF">SDC9_07858</name>
</gene>
<protein>
    <submittedName>
        <fullName evidence="8">Phospho-N-acetylmuramoyl-pentapeptide-transferase</fullName>
        <ecNumber evidence="8">2.7.8.13</ecNumber>
    </submittedName>
</protein>
<dbReference type="EC" id="2.7.8.13" evidence="8"/>
<keyword evidence="5 7" id="KW-1133">Transmembrane helix</keyword>
<evidence type="ECO:0000256" key="2">
    <source>
        <dbReference type="ARBA" id="ARBA00022475"/>
    </source>
</evidence>
<dbReference type="GO" id="GO:0044038">
    <property type="term" value="P:cell wall macromolecule biosynthetic process"/>
    <property type="evidence" value="ECO:0007669"/>
    <property type="project" value="TreeGrafter"/>
</dbReference>
<feature type="transmembrane region" description="Helical" evidence="7">
    <location>
        <begin position="91"/>
        <end position="110"/>
    </location>
</feature>
<dbReference type="AlphaFoldDB" id="A0A644T6Y9"/>
<feature type="transmembrane region" description="Helical" evidence="7">
    <location>
        <begin position="305"/>
        <end position="326"/>
    </location>
</feature>
<dbReference type="InterPro" id="IPR000715">
    <property type="entry name" value="Glycosyl_transferase_4"/>
</dbReference>
<name>A0A644T6Y9_9ZZZZ</name>
<feature type="transmembrane region" description="Helical" evidence="7">
    <location>
        <begin position="280"/>
        <end position="299"/>
    </location>
</feature>
<dbReference type="GO" id="GO:0071555">
    <property type="term" value="P:cell wall organization"/>
    <property type="evidence" value="ECO:0007669"/>
    <property type="project" value="TreeGrafter"/>
</dbReference>
<evidence type="ECO:0000256" key="3">
    <source>
        <dbReference type="ARBA" id="ARBA00022679"/>
    </source>
</evidence>
<proteinExistence type="predicted"/>
<dbReference type="Pfam" id="PF00953">
    <property type="entry name" value="Glycos_transf_4"/>
    <property type="match status" value="1"/>
</dbReference>
<keyword evidence="2" id="KW-1003">Cell membrane</keyword>
<keyword evidence="3 8" id="KW-0808">Transferase</keyword>
<feature type="transmembrane region" description="Helical" evidence="7">
    <location>
        <begin position="32"/>
        <end position="55"/>
    </location>
</feature>
<feature type="transmembrane region" description="Helical" evidence="7">
    <location>
        <begin position="359"/>
        <end position="376"/>
    </location>
</feature>
<evidence type="ECO:0000256" key="5">
    <source>
        <dbReference type="ARBA" id="ARBA00022989"/>
    </source>
</evidence>
<dbReference type="EMBL" id="VSSQ01000017">
    <property type="protein sequence ID" value="MPL62247.1"/>
    <property type="molecule type" value="Genomic_DNA"/>
</dbReference>
<accession>A0A644T6Y9</accession>
<dbReference type="GO" id="GO:0005886">
    <property type="term" value="C:plasma membrane"/>
    <property type="evidence" value="ECO:0007669"/>
    <property type="project" value="UniProtKB-SubCell"/>
</dbReference>
<feature type="transmembrane region" description="Helical" evidence="7">
    <location>
        <begin position="208"/>
        <end position="224"/>
    </location>
</feature>
<evidence type="ECO:0000256" key="4">
    <source>
        <dbReference type="ARBA" id="ARBA00022692"/>
    </source>
</evidence>
<sequence>MFLHYLNKKHMPGPISGQNLELALSSLSIFKILWPSITAFFFGIFITPILSDFLYRKKLWKKKNVATTIDGNQATITASILNDGKRETPRLGGLIIIFATLFCVILYSVLPNFFQFNIFEKLNFISRNQTWLPIIIFILAALVGLLDDLASVGMFKLKNKKGEPGMPLKMRLVFVIIFAILAGLWFFFKLDFATLSIPFLGEVYFGKYIILLFILLFLGMYGASNIDGLDGLSGGLFAILYSAYGIIALINNQIDIATLSFVVVGGILAFLWFNIPPARFYLSEVGYMPLAILLGLIAVMTDAVFLLPIIAMPFVLTEITTIIQLLSKKFRKKKVFPVTPIHNTFVYLGWSKEKVVMRYWIFGMIFALLGVALYIIS</sequence>